<sequence length="221" mass="24138">MAGHPSCATRTATALCWQCCLSPISFSTRPSERPSSPWRTCSWATTCTTSCAQRGSANARPCSARACGSTTRSRWPCPLGETRTLSSRSSWCSPCLPSSRTGTQWPGLRTDSQCTSRCIRPSTRSRSTSRSRRGLCPDQPKVTPRLCGPTCLASCCRTGGRCSSSAPALRPAWCRRSGLIWLMVRSMSRRRFCTTSRGRTSGTTSHHSSTRSTSRRKRGCP</sequence>
<name>A0A6B0V3K6_IXORI</name>
<accession>A0A6B0V3K6</accession>
<organism evidence="2">
    <name type="scientific">Ixodes ricinus</name>
    <name type="common">Common tick</name>
    <name type="synonym">Acarus ricinus</name>
    <dbReference type="NCBI Taxonomy" id="34613"/>
    <lineage>
        <taxon>Eukaryota</taxon>
        <taxon>Metazoa</taxon>
        <taxon>Ecdysozoa</taxon>
        <taxon>Arthropoda</taxon>
        <taxon>Chelicerata</taxon>
        <taxon>Arachnida</taxon>
        <taxon>Acari</taxon>
        <taxon>Parasitiformes</taxon>
        <taxon>Ixodida</taxon>
        <taxon>Ixodoidea</taxon>
        <taxon>Ixodidae</taxon>
        <taxon>Ixodinae</taxon>
        <taxon>Ixodes</taxon>
    </lineage>
</organism>
<feature type="region of interest" description="Disordered" evidence="1">
    <location>
        <begin position="193"/>
        <end position="221"/>
    </location>
</feature>
<evidence type="ECO:0000256" key="1">
    <source>
        <dbReference type="SAM" id="MobiDB-lite"/>
    </source>
</evidence>
<protein>
    <submittedName>
        <fullName evidence="2">Uncharacterized protein</fullName>
    </submittedName>
</protein>
<dbReference type="AlphaFoldDB" id="A0A6B0V3K6"/>
<reference evidence="2" key="1">
    <citation type="submission" date="2019-12" db="EMBL/GenBank/DDBJ databases">
        <title>An insight into the sialome of adult female Ixodes ricinus ticks feeding for 6 days.</title>
        <authorList>
            <person name="Perner J."/>
            <person name="Ribeiro J.M.C."/>
        </authorList>
    </citation>
    <scope>NUCLEOTIDE SEQUENCE</scope>
    <source>
        <strain evidence="2">Semi-engorged</strain>
        <tissue evidence="2">Salivary glands</tissue>
    </source>
</reference>
<evidence type="ECO:0000313" key="2">
    <source>
        <dbReference type="EMBL" id="MXU96589.1"/>
    </source>
</evidence>
<proteinExistence type="predicted"/>
<feature type="compositionally biased region" description="Low complexity" evidence="1">
    <location>
        <begin position="193"/>
        <end position="212"/>
    </location>
</feature>
<dbReference type="EMBL" id="GIFC01014506">
    <property type="protein sequence ID" value="MXU96589.1"/>
    <property type="molecule type" value="Transcribed_RNA"/>
</dbReference>